<keyword evidence="4" id="KW-0813">Transport</keyword>
<evidence type="ECO:0000256" key="3">
    <source>
        <dbReference type="ARBA" id="ARBA00013784"/>
    </source>
</evidence>
<evidence type="ECO:0000256" key="7">
    <source>
        <dbReference type="ARBA" id="ARBA00060351"/>
    </source>
</evidence>
<dbReference type="GO" id="GO:0000407">
    <property type="term" value="C:phagophore assembly site"/>
    <property type="evidence" value="ECO:0007669"/>
    <property type="project" value="UniProtKB-SubCell"/>
</dbReference>
<gene>
    <name evidence="10" type="ORF">ACRE_032190</name>
</gene>
<dbReference type="FunFam" id="1.10.10.2570:FF:000001">
    <property type="entry name" value="Autophagy-related protein 29"/>
    <property type="match status" value="1"/>
</dbReference>
<feature type="compositionally biased region" description="Low complexity" evidence="8">
    <location>
        <begin position="85"/>
        <end position="107"/>
    </location>
</feature>
<dbReference type="GO" id="GO:0000045">
    <property type="term" value="P:autophagosome assembly"/>
    <property type="evidence" value="ECO:0007669"/>
    <property type="project" value="InterPro"/>
</dbReference>
<evidence type="ECO:0000256" key="8">
    <source>
        <dbReference type="SAM" id="MobiDB-lite"/>
    </source>
</evidence>
<feature type="compositionally biased region" description="Polar residues" evidence="8">
    <location>
        <begin position="128"/>
        <end position="146"/>
    </location>
</feature>
<evidence type="ECO:0000256" key="5">
    <source>
        <dbReference type="ARBA" id="ARBA00022927"/>
    </source>
</evidence>
<feature type="compositionally biased region" description="Low complexity" evidence="8">
    <location>
        <begin position="303"/>
        <end position="316"/>
    </location>
</feature>
<dbReference type="Gene3D" id="1.10.10.2570">
    <property type="match status" value="1"/>
</dbReference>
<dbReference type="InterPro" id="IPR040666">
    <property type="entry name" value="Atg29_N"/>
</dbReference>
<dbReference type="InterPro" id="IPR039362">
    <property type="entry name" value="ATG29_sf"/>
</dbReference>
<feature type="compositionally biased region" description="Basic and acidic residues" evidence="8">
    <location>
        <begin position="273"/>
        <end position="286"/>
    </location>
</feature>
<dbReference type="GO" id="GO:0015031">
    <property type="term" value="P:protein transport"/>
    <property type="evidence" value="ECO:0007669"/>
    <property type="project" value="UniProtKB-KW"/>
</dbReference>
<comment type="subcellular location">
    <subcellularLocation>
        <location evidence="1">Preautophagosomal structure</location>
    </subcellularLocation>
</comment>
<dbReference type="STRING" id="857340.A0A086T982"/>
<evidence type="ECO:0000256" key="6">
    <source>
        <dbReference type="ARBA" id="ARBA00023006"/>
    </source>
</evidence>
<dbReference type="HOGENOM" id="CLU_027589_1_0_1"/>
<dbReference type="PANTHER" id="PTHR40012:SF1">
    <property type="entry name" value="AUTOPHAGY-RELATED PROTEIN 29"/>
    <property type="match status" value="1"/>
</dbReference>
<proteinExistence type="inferred from homology"/>
<dbReference type="AlphaFoldDB" id="A0A086T982"/>
<keyword evidence="5" id="KW-0653">Protein transport</keyword>
<evidence type="ECO:0000313" key="11">
    <source>
        <dbReference type="Proteomes" id="UP000029964"/>
    </source>
</evidence>
<evidence type="ECO:0000313" key="10">
    <source>
        <dbReference type="EMBL" id="KFH45914.1"/>
    </source>
</evidence>
<evidence type="ECO:0000256" key="4">
    <source>
        <dbReference type="ARBA" id="ARBA00022448"/>
    </source>
</evidence>
<dbReference type="OrthoDB" id="21072at2759"/>
<dbReference type="Pfam" id="PF18388">
    <property type="entry name" value="ATG29_N"/>
    <property type="match status" value="1"/>
</dbReference>
<protein>
    <recommendedName>
        <fullName evidence="3">Autophagy-related protein 29</fullName>
    </recommendedName>
</protein>
<feature type="compositionally biased region" description="Polar residues" evidence="8">
    <location>
        <begin position="352"/>
        <end position="361"/>
    </location>
</feature>
<feature type="region of interest" description="Disordered" evidence="8">
    <location>
        <begin position="83"/>
        <end position="364"/>
    </location>
</feature>
<dbReference type="Proteomes" id="UP000029964">
    <property type="component" value="Unassembled WGS sequence"/>
</dbReference>
<evidence type="ECO:0000259" key="9">
    <source>
        <dbReference type="Pfam" id="PF18388"/>
    </source>
</evidence>
<comment type="similarity">
    <text evidence="2">Belongs to the ATG29 family.</text>
</comment>
<keyword evidence="6" id="KW-0072">Autophagy</keyword>
<evidence type="ECO:0000256" key="2">
    <source>
        <dbReference type="ARBA" id="ARBA00010082"/>
    </source>
</evidence>
<reference evidence="11" key="1">
    <citation type="journal article" date="2014" name="Genome Announc.">
        <title>Genome sequence and annotation of Acremonium chrysogenum, producer of the beta-lactam antibiotic cephalosporin C.</title>
        <authorList>
            <person name="Terfehr D."/>
            <person name="Dahlmann T.A."/>
            <person name="Specht T."/>
            <person name="Zadra I."/>
            <person name="Kuernsteiner H."/>
            <person name="Kueck U."/>
        </authorList>
    </citation>
    <scope>NUCLEOTIDE SEQUENCE [LARGE SCALE GENOMIC DNA]</scope>
    <source>
        <strain evidence="11">ATCC 11550 / CBS 779.69 / DSM 880 / IAM 14645 / JCM 23072 / IMI 49137</strain>
    </source>
</reference>
<feature type="compositionally biased region" description="Basic residues" evidence="8">
    <location>
        <begin position="290"/>
        <end position="299"/>
    </location>
</feature>
<dbReference type="InterPro" id="IPR039113">
    <property type="entry name" value="ATG29"/>
</dbReference>
<name>A0A086T982_HAPC1</name>
<accession>A0A086T982</accession>
<dbReference type="PANTHER" id="PTHR40012">
    <property type="entry name" value="AUTOPHAGY-RELATED PROTEIN 29"/>
    <property type="match status" value="1"/>
</dbReference>
<evidence type="ECO:0000256" key="1">
    <source>
        <dbReference type="ARBA" id="ARBA00004329"/>
    </source>
</evidence>
<dbReference type="EMBL" id="JPKY01000025">
    <property type="protein sequence ID" value="KFH45914.1"/>
    <property type="molecule type" value="Genomic_DNA"/>
</dbReference>
<organism evidence="10 11">
    <name type="scientific">Hapsidospora chrysogenum (strain ATCC 11550 / CBS 779.69 / DSM 880 / IAM 14645 / JCM 23072 / IMI 49137)</name>
    <name type="common">Acremonium chrysogenum</name>
    <dbReference type="NCBI Taxonomy" id="857340"/>
    <lineage>
        <taxon>Eukaryota</taxon>
        <taxon>Fungi</taxon>
        <taxon>Dikarya</taxon>
        <taxon>Ascomycota</taxon>
        <taxon>Pezizomycotina</taxon>
        <taxon>Sordariomycetes</taxon>
        <taxon>Hypocreomycetidae</taxon>
        <taxon>Hypocreales</taxon>
        <taxon>Bionectriaceae</taxon>
        <taxon>Hapsidospora</taxon>
    </lineage>
</organism>
<comment type="caution">
    <text evidence="10">The sequence shown here is derived from an EMBL/GenBank/DDBJ whole genome shotgun (WGS) entry which is preliminary data.</text>
</comment>
<keyword evidence="11" id="KW-1185">Reference proteome</keyword>
<sequence>MDEPTYTVFVRVPIPRRDFVDPPPINWDSSKDDALWKILSGAAQTEIDWNEVADRFNVPVDFLLKEVDYLTERHASQVRAQVRKATAAAKGGPSAPSPVPGSDSAAGIRSLRRDSPAIRGEGSGPGTPLNTSTRPIVSRNASTSTAFIRDIGGSSSPRAGNSAKPASGIRAGEMTGRRRLSSLPISSTPDKTPTPPAGPEHERERSPSPGPADSSSTTSSEDESSPAQSRIIRRPPRFQQQEDARPYADDETDESEPAFQPYNPPSDSQTSGHDLKSTLRGDDRCGASRRTARDRRQHHSQTSDSDASPAAPASRPSKAREQKAPGPLSPRRTAELSGRSPVGKSSREGSDGTPSMGSSFSDLDGISPFPYRVRFVMLTVSADASVTQSALEEALASHMNRGAVSSRFSISQAFRSRYAPGGNQ</sequence>
<comment type="function">
    <text evidence="7">Plays a role in autophagy. Functions at the preautophagosomal structure (PAS) in order to form normal autophagosomes under starvation conditions. Also plays a role in mitophagy and regulation of filamentous growth.</text>
</comment>
<feature type="domain" description="Atg29 N-terminal" evidence="9">
    <location>
        <begin position="6"/>
        <end position="58"/>
    </location>
</feature>